<accession>C8NDE6</accession>
<keyword evidence="3" id="KW-1185">Reference proteome</keyword>
<comment type="caution">
    <text evidence="2">The sequence shown here is derived from an EMBL/GenBank/DDBJ whole genome shotgun (WGS) entry which is preliminary data.</text>
</comment>
<dbReference type="HOGENOM" id="CLU_164838_0_0_6"/>
<proteinExistence type="predicted"/>
<feature type="chain" id="PRO_5002990237" evidence="1">
    <location>
        <begin position="22"/>
        <end position="123"/>
    </location>
</feature>
<name>C8NDE6_CARH6</name>
<dbReference type="GeneID" id="84790531"/>
<reference evidence="2 3" key="1">
    <citation type="submission" date="2009-08" db="EMBL/GenBank/DDBJ databases">
        <authorList>
            <person name="Qin X."/>
            <person name="Bachman B."/>
            <person name="Battles P."/>
            <person name="Bell A."/>
            <person name="Bess C."/>
            <person name="Bickham C."/>
            <person name="Chaboub L."/>
            <person name="Chen D."/>
            <person name="Coyle M."/>
            <person name="Deiros D.R."/>
            <person name="Dinh H."/>
            <person name="Forbes L."/>
            <person name="Fowler G."/>
            <person name="Francisco L."/>
            <person name="Fu Q."/>
            <person name="Gubbala S."/>
            <person name="Hale W."/>
            <person name="Han Y."/>
            <person name="Hemphill L."/>
            <person name="Highlander S.K."/>
            <person name="Hirani K."/>
            <person name="Hogues M."/>
            <person name="Jackson L."/>
            <person name="Jakkamsetti A."/>
            <person name="Javaid M."/>
            <person name="Jiang H."/>
            <person name="Korchina V."/>
            <person name="Kovar C."/>
            <person name="Lara F."/>
            <person name="Lee S."/>
            <person name="Mata R."/>
            <person name="Mathew T."/>
            <person name="Moen C."/>
            <person name="Morales K."/>
            <person name="Munidasa M."/>
            <person name="Nazareth L."/>
            <person name="Ngo R."/>
            <person name="Nguyen L."/>
            <person name="Okwuonu G."/>
            <person name="Ongeri F."/>
            <person name="Patil S."/>
            <person name="Petrosino J."/>
            <person name="Pham C."/>
            <person name="Pham P."/>
            <person name="Pu L.-L."/>
            <person name="Puazo M."/>
            <person name="Raj R."/>
            <person name="Reid J."/>
            <person name="Rouhana J."/>
            <person name="Saada N."/>
            <person name="Shang Y."/>
            <person name="Simmons D."/>
            <person name="Thornton R."/>
            <person name="Warren J."/>
            <person name="Weissenberger G."/>
            <person name="Zhang J."/>
            <person name="Zhang L."/>
            <person name="Zhou C."/>
            <person name="Zhu D."/>
            <person name="Muzny D."/>
            <person name="Worley K."/>
            <person name="Gibbs R."/>
        </authorList>
    </citation>
    <scope>NUCLEOTIDE SEQUENCE [LARGE SCALE GENOMIC DNA]</scope>
    <source>
        <strain evidence="3">ATCC 15826 / DSM 8339 / NCTC 10426 / 6573</strain>
    </source>
</reference>
<dbReference type="RefSeq" id="WP_004143305.1">
    <property type="nucleotide sequence ID" value="NZ_GG694029.1"/>
</dbReference>
<gene>
    <name evidence="2" type="ORF">HMPREF0198_2524</name>
</gene>
<dbReference type="Proteomes" id="UP000004870">
    <property type="component" value="Unassembled WGS sequence"/>
</dbReference>
<feature type="signal peptide" evidence="1">
    <location>
        <begin position="1"/>
        <end position="21"/>
    </location>
</feature>
<organism evidence="2 3">
    <name type="scientific">Cardiobacterium hominis (strain ATCC 15826 / DSM 8339 / NCTC 10426 / 6573)</name>
    <dbReference type="NCBI Taxonomy" id="638300"/>
    <lineage>
        <taxon>Bacteria</taxon>
        <taxon>Pseudomonadati</taxon>
        <taxon>Pseudomonadota</taxon>
        <taxon>Gammaproteobacteria</taxon>
        <taxon>Cardiobacteriales</taxon>
        <taxon>Cardiobacteriaceae</taxon>
        <taxon>Cardiobacterium</taxon>
    </lineage>
</organism>
<evidence type="ECO:0000313" key="2">
    <source>
        <dbReference type="EMBL" id="EEV87380.1"/>
    </source>
</evidence>
<protein>
    <submittedName>
        <fullName evidence="2">Uncharacterized protein</fullName>
    </submittedName>
</protein>
<keyword evidence="1" id="KW-0732">Signal</keyword>
<evidence type="ECO:0000256" key="1">
    <source>
        <dbReference type="SAM" id="SignalP"/>
    </source>
</evidence>
<evidence type="ECO:0000313" key="3">
    <source>
        <dbReference type="Proteomes" id="UP000004870"/>
    </source>
</evidence>
<dbReference type="EMBL" id="ACKY01000132">
    <property type="protein sequence ID" value="EEV87380.1"/>
    <property type="molecule type" value="Genomic_DNA"/>
</dbReference>
<dbReference type="OrthoDB" id="6401922at2"/>
<sequence length="123" mass="13854">MKRKIFIASLLAAVFSISAFADGEAHIEAIKAPFHVGKTVMACGILAEVSHQESIHFLNFDKPFPEQTLAIVIFAADYAPFEARLGKLEHHVGARFCARGKIEEYNERLQIKLKNPQFLRLMK</sequence>
<dbReference type="AlphaFoldDB" id="C8NDE6"/>